<dbReference type="RefSeq" id="WP_342161102.1">
    <property type="nucleotide sequence ID" value="NZ_JBCDNA010000003.1"/>
</dbReference>
<evidence type="ECO:0000259" key="1">
    <source>
        <dbReference type="Pfam" id="PF18478"/>
    </source>
</evidence>
<proteinExistence type="predicted"/>
<feature type="domain" description="VapC45 PIN like" evidence="1">
    <location>
        <begin position="1"/>
        <end position="89"/>
    </location>
</feature>
<organism evidence="2 3">
    <name type="scientific">Lutimonas vermicola</name>
    <dbReference type="NCBI Taxonomy" id="414288"/>
    <lineage>
        <taxon>Bacteria</taxon>
        <taxon>Pseudomonadati</taxon>
        <taxon>Bacteroidota</taxon>
        <taxon>Flavobacteriia</taxon>
        <taxon>Flavobacteriales</taxon>
        <taxon>Flavobacteriaceae</taxon>
        <taxon>Lutimonas</taxon>
    </lineage>
</organism>
<dbReference type="CDD" id="cd18769">
    <property type="entry name" value="PIN_Mut7-C-like"/>
    <property type="match status" value="1"/>
</dbReference>
<keyword evidence="3" id="KW-1185">Reference proteome</keyword>
<evidence type="ECO:0000313" key="3">
    <source>
        <dbReference type="Proteomes" id="UP001474120"/>
    </source>
</evidence>
<dbReference type="Proteomes" id="UP001474120">
    <property type="component" value="Unassembled WGS sequence"/>
</dbReference>
<evidence type="ECO:0000313" key="2">
    <source>
        <dbReference type="EMBL" id="MEL4456938.1"/>
    </source>
</evidence>
<accession>A0ABU9L3C1</accession>
<gene>
    <name evidence="2" type="ORF">AABB81_13600</name>
</gene>
<dbReference type="EMBL" id="JBCDNA010000003">
    <property type="protein sequence ID" value="MEL4456938.1"/>
    <property type="molecule type" value="Genomic_DNA"/>
</dbReference>
<reference evidence="2 3" key="1">
    <citation type="submission" date="2024-04" db="EMBL/GenBank/DDBJ databases">
        <title>whole genome sequencing of Lutimonas vermicola strain IMCC1616.</title>
        <authorList>
            <person name="Bae S.S."/>
        </authorList>
    </citation>
    <scope>NUCLEOTIDE SEQUENCE [LARGE SCALE GENOMIC DNA]</scope>
    <source>
        <strain evidence="2 3">IMCC1616</strain>
    </source>
</reference>
<sequence length="138" mass="15844">MIIYLDENMPPHLAKGFQIIQFPEGLKTNLNIEVKFLPDTFGHGSKDVDWIPKVGKEGSCVITQDINISKRQDELDLFQKHKVGIFFLKGPSKKKGLSIWEMTQALAKNWDEICHIATAHKKPFGYEFSLTRKMKKVI</sequence>
<comment type="caution">
    <text evidence="2">The sequence shown here is derived from an EMBL/GenBank/DDBJ whole genome shotgun (WGS) entry which is preliminary data.</text>
</comment>
<name>A0ABU9L3C1_9FLAO</name>
<dbReference type="Pfam" id="PF18478">
    <property type="entry name" value="PIN_10"/>
    <property type="match status" value="1"/>
</dbReference>
<protein>
    <recommendedName>
        <fullName evidence="1">VapC45 PIN like domain-containing protein</fullName>
    </recommendedName>
</protein>
<dbReference type="InterPro" id="IPR041375">
    <property type="entry name" value="VapC45_PIN-like"/>
</dbReference>